<reference evidence="3" key="1">
    <citation type="submission" date="2021-01" db="EMBL/GenBank/DDBJ databases">
        <authorList>
            <person name="Kaushik A."/>
        </authorList>
    </citation>
    <scope>NUCLEOTIDE SEQUENCE</scope>
    <source>
        <strain evidence="3">AG1-1C</strain>
    </source>
</reference>
<feature type="transmembrane region" description="Helical" evidence="1">
    <location>
        <begin position="59"/>
        <end position="77"/>
    </location>
</feature>
<comment type="caution">
    <text evidence="3">The sequence shown here is derived from an EMBL/GenBank/DDBJ whole genome shotgun (WGS) entry which is preliminary data.</text>
</comment>
<dbReference type="Pfam" id="PF20151">
    <property type="entry name" value="DUF6533"/>
    <property type="match status" value="1"/>
</dbReference>
<feature type="transmembrane region" description="Helical" evidence="1">
    <location>
        <begin position="220"/>
        <end position="240"/>
    </location>
</feature>
<feature type="transmembrane region" description="Helical" evidence="1">
    <location>
        <begin position="20"/>
        <end position="39"/>
    </location>
</feature>
<organism evidence="3 4">
    <name type="scientific">Rhizoctonia solani</name>
    <dbReference type="NCBI Taxonomy" id="456999"/>
    <lineage>
        <taxon>Eukaryota</taxon>
        <taxon>Fungi</taxon>
        <taxon>Dikarya</taxon>
        <taxon>Basidiomycota</taxon>
        <taxon>Agaricomycotina</taxon>
        <taxon>Agaricomycetes</taxon>
        <taxon>Cantharellales</taxon>
        <taxon>Ceratobasidiaceae</taxon>
        <taxon>Rhizoctonia</taxon>
    </lineage>
</organism>
<evidence type="ECO:0000313" key="4">
    <source>
        <dbReference type="Proteomes" id="UP000663846"/>
    </source>
</evidence>
<evidence type="ECO:0000259" key="2">
    <source>
        <dbReference type="Pfam" id="PF20151"/>
    </source>
</evidence>
<sequence>MAAPTSPALARALHDLEVAMLHVFASKCLAIAGFCVLCYDHSLTFSDEVESIWRQNRSLVSILFILIRYVTPLVLIVDIYDKGGLTHYIPNSFCLGWYYGETAWNLCAFALIHGLVALRVRAIWGRPRWLSATLSVLFAVYFVTTAVIAYKYQIEFGYTVAYNQLFHVCFAQISPHIWACWLPALVFESFLFILTLIKAIEHSRKKINTPVLYVLYRDGIVYFIVICCCSIFNMMVWLLAPPTLVALSKYFVLSIVPAMGSRLVLNLRSSRSDDIMPTGRSTADENAYEMHPSKGLSQKSYGNKVGSFSPKVEVEHRSCPPWIEPA</sequence>
<dbReference type="Proteomes" id="UP000663846">
    <property type="component" value="Unassembled WGS sequence"/>
</dbReference>
<feature type="domain" description="DUF6533" evidence="2">
    <location>
        <begin position="28"/>
        <end position="73"/>
    </location>
</feature>
<keyword evidence="1" id="KW-1133">Transmembrane helix</keyword>
<protein>
    <recommendedName>
        <fullName evidence="2">DUF6533 domain-containing protein</fullName>
    </recommendedName>
</protein>
<accession>A0A8H2WB46</accession>
<keyword evidence="1" id="KW-0812">Transmembrane</keyword>
<feature type="transmembrane region" description="Helical" evidence="1">
    <location>
        <begin position="130"/>
        <end position="150"/>
    </location>
</feature>
<evidence type="ECO:0000313" key="3">
    <source>
        <dbReference type="EMBL" id="CAE6354544.1"/>
    </source>
</evidence>
<keyword evidence="1" id="KW-0472">Membrane</keyword>
<name>A0A8H2WB46_9AGAM</name>
<proteinExistence type="predicted"/>
<dbReference type="EMBL" id="CAJMWS010000071">
    <property type="protein sequence ID" value="CAE6354544.1"/>
    <property type="molecule type" value="Genomic_DNA"/>
</dbReference>
<evidence type="ECO:0000256" key="1">
    <source>
        <dbReference type="SAM" id="Phobius"/>
    </source>
</evidence>
<feature type="transmembrane region" description="Helical" evidence="1">
    <location>
        <begin position="176"/>
        <end position="200"/>
    </location>
</feature>
<dbReference type="AlphaFoldDB" id="A0A8H2WB46"/>
<dbReference type="InterPro" id="IPR045340">
    <property type="entry name" value="DUF6533"/>
</dbReference>
<feature type="transmembrane region" description="Helical" evidence="1">
    <location>
        <begin position="246"/>
        <end position="265"/>
    </location>
</feature>
<feature type="transmembrane region" description="Helical" evidence="1">
    <location>
        <begin position="97"/>
        <end position="118"/>
    </location>
</feature>
<gene>
    <name evidence="3" type="ORF">RDB_LOCUS13636</name>
</gene>